<gene>
    <name evidence="14" type="ORF">CTheo_2569</name>
</gene>
<keyword evidence="7" id="KW-0479">Metal-binding</keyword>
<keyword evidence="15" id="KW-1185">Reference proteome</keyword>
<evidence type="ECO:0000256" key="12">
    <source>
        <dbReference type="ARBA" id="ARBA00048418"/>
    </source>
</evidence>
<comment type="caution">
    <text evidence="14">The sequence shown here is derived from an EMBL/GenBank/DDBJ whole genome shotgun (WGS) entry which is preliminary data.</text>
</comment>
<dbReference type="AlphaFoldDB" id="A0A5N5QQS3"/>
<dbReference type="SUPFAM" id="SSF53335">
    <property type="entry name" value="S-adenosyl-L-methionine-dependent methyltransferases"/>
    <property type="match status" value="1"/>
</dbReference>
<evidence type="ECO:0000256" key="9">
    <source>
        <dbReference type="ARBA" id="ARBA00022884"/>
    </source>
</evidence>
<evidence type="ECO:0000313" key="15">
    <source>
        <dbReference type="Proteomes" id="UP000383932"/>
    </source>
</evidence>
<sequence>MSSPTTPDVKDLPVRFVPPLALERQRWILETLRLNRALSVLDIGCGEGSLLNALCNPATSVPNEPPDKYLTTPIRDLSLTRVAALDIDPSVIQDAAHAATFDREPHYLAPWGSGEDGWYVRWAPLEVAVWLGRLEVTNSSFYGFDAIVSTEVIEHVPDDVLPAFSHVLLGQYRPRLLLLTTPNYTFNARFHPPGVPRKGFPDPTGQTSRVFRHSDHKREWTVPEFDAWCREAADTHGYDMTLGGVGLPTEPDPFNRQLGYASQTALFVRRDSCAKSANPLSLFGGSAGPQHQLIAQRTFEADPRAGCAQPARVIRDALVYLMRMRGEGQLTVSELWSELAMPCGGSVVALVDALMEQPSTSCDNEHAHAQIRDDHAVEAGGEDTISQWSILPPRNPNSSTDPRWDRVVVWEAFRLEPLPNDEDQGVAELEDDRKFEYGDEYGFAEDDQWESADSEAVVSATHNSTPWGRAEGWGQDQDEGISGWGDVNADDAAAAAVWRVDEPNEKVTKY</sequence>
<keyword evidence="8" id="KW-0460">Magnesium</keyword>
<dbReference type="GO" id="GO:0003723">
    <property type="term" value="F:RNA binding"/>
    <property type="evidence" value="ECO:0007669"/>
    <property type="project" value="UniProtKB-KW"/>
</dbReference>
<evidence type="ECO:0000256" key="11">
    <source>
        <dbReference type="ARBA" id="ARBA00035025"/>
    </source>
</evidence>
<dbReference type="GO" id="GO:0046872">
    <property type="term" value="F:metal ion binding"/>
    <property type="evidence" value="ECO:0007669"/>
    <property type="project" value="UniProtKB-KW"/>
</dbReference>
<keyword evidence="9" id="KW-0694">RNA-binding</keyword>
<comment type="catalytic activity">
    <reaction evidence="12">
        <text>small RNA 3'-end nucleotide + S-adenosyl-L-methionine = small RNA 3'-end 2'-O-methylnucleotide + S-adenosyl-L-homocysteine + H(+)</text>
        <dbReference type="Rhea" id="RHEA:37887"/>
        <dbReference type="Rhea" id="RHEA-COMP:10415"/>
        <dbReference type="Rhea" id="RHEA-COMP:10416"/>
        <dbReference type="ChEBI" id="CHEBI:15378"/>
        <dbReference type="ChEBI" id="CHEBI:57856"/>
        <dbReference type="ChEBI" id="CHEBI:59789"/>
        <dbReference type="ChEBI" id="CHEBI:74896"/>
        <dbReference type="ChEBI" id="CHEBI:74898"/>
        <dbReference type="EC" id="2.1.1.386"/>
    </reaction>
</comment>
<dbReference type="Gene3D" id="3.40.50.150">
    <property type="entry name" value="Vaccinia Virus protein VP39"/>
    <property type="match status" value="1"/>
</dbReference>
<organism evidence="14 15">
    <name type="scientific">Ceratobasidium theobromae</name>
    <dbReference type="NCBI Taxonomy" id="1582974"/>
    <lineage>
        <taxon>Eukaryota</taxon>
        <taxon>Fungi</taxon>
        <taxon>Dikarya</taxon>
        <taxon>Basidiomycota</taxon>
        <taxon>Agaricomycotina</taxon>
        <taxon>Agaricomycetes</taxon>
        <taxon>Cantharellales</taxon>
        <taxon>Ceratobasidiaceae</taxon>
        <taxon>Ceratobasidium</taxon>
    </lineage>
</organism>
<keyword evidence="4 14" id="KW-0489">Methyltransferase</keyword>
<evidence type="ECO:0000256" key="2">
    <source>
        <dbReference type="ARBA" id="ARBA00009026"/>
    </source>
</evidence>
<dbReference type="GO" id="GO:0005634">
    <property type="term" value="C:nucleus"/>
    <property type="evidence" value="ECO:0007669"/>
    <property type="project" value="TreeGrafter"/>
</dbReference>
<evidence type="ECO:0000256" key="6">
    <source>
        <dbReference type="ARBA" id="ARBA00022691"/>
    </source>
</evidence>
<dbReference type="EMBL" id="SSOP01000027">
    <property type="protein sequence ID" value="KAB5593968.1"/>
    <property type="molecule type" value="Genomic_DNA"/>
</dbReference>
<keyword evidence="5 14" id="KW-0808">Transferase</keyword>
<evidence type="ECO:0000256" key="4">
    <source>
        <dbReference type="ARBA" id="ARBA00022603"/>
    </source>
</evidence>
<evidence type="ECO:0000256" key="7">
    <source>
        <dbReference type="ARBA" id="ARBA00022723"/>
    </source>
</evidence>
<comment type="cofactor">
    <cofactor evidence="1">
        <name>Mg(2+)</name>
        <dbReference type="ChEBI" id="CHEBI:18420"/>
    </cofactor>
</comment>
<dbReference type="GO" id="GO:0005737">
    <property type="term" value="C:cytoplasm"/>
    <property type="evidence" value="ECO:0007669"/>
    <property type="project" value="TreeGrafter"/>
</dbReference>
<dbReference type="Pfam" id="PF13489">
    <property type="entry name" value="Methyltransf_23"/>
    <property type="match status" value="1"/>
</dbReference>
<evidence type="ECO:0000256" key="5">
    <source>
        <dbReference type="ARBA" id="ARBA00022679"/>
    </source>
</evidence>
<dbReference type="GO" id="GO:0030422">
    <property type="term" value="P:siRNA processing"/>
    <property type="evidence" value="ECO:0007669"/>
    <property type="project" value="TreeGrafter"/>
</dbReference>
<feature type="region of interest" description="Disordered" evidence="13">
    <location>
        <begin position="448"/>
        <end position="486"/>
    </location>
</feature>
<dbReference type="InterPro" id="IPR029063">
    <property type="entry name" value="SAM-dependent_MTases_sf"/>
</dbReference>
<dbReference type="PANTHER" id="PTHR21404:SF3">
    <property type="entry name" value="SMALL RNA 2'-O-METHYLTRANSFERASE"/>
    <property type="match status" value="1"/>
</dbReference>
<accession>A0A5N5QQS3</accession>
<comment type="similarity">
    <text evidence="2">Belongs to the methyltransferase superfamily. HEN1 family.</text>
</comment>
<dbReference type="EC" id="2.1.1.386" evidence="11"/>
<evidence type="ECO:0000256" key="1">
    <source>
        <dbReference type="ARBA" id="ARBA00001946"/>
    </source>
</evidence>
<keyword evidence="6" id="KW-0949">S-adenosyl-L-methionine</keyword>
<dbReference type="OrthoDB" id="2154311at2759"/>
<evidence type="ECO:0000256" key="8">
    <source>
        <dbReference type="ARBA" id="ARBA00022842"/>
    </source>
</evidence>
<keyword evidence="10" id="KW-0943">RNA-mediated gene silencing</keyword>
<reference evidence="14 15" key="1">
    <citation type="journal article" date="2019" name="Fungal Biol. Biotechnol.">
        <title>Draft genome sequence of fastidious pathogen Ceratobasidium theobromae, which causes vascular-streak dieback in Theobroma cacao.</title>
        <authorList>
            <person name="Ali S.S."/>
            <person name="Asman A."/>
            <person name="Shao J."/>
            <person name="Firmansyah A.P."/>
            <person name="Susilo A.W."/>
            <person name="Rosmana A."/>
            <person name="McMahon P."/>
            <person name="Junaid M."/>
            <person name="Guest D."/>
            <person name="Kheng T.Y."/>
            <person name="Meinhardt L.W."/>
            <person name="Bailey B.A."/>
        </authorList>
    </citation>
    <scope>NUCLEOTIDE SEQUENCE [LARGE SCALE GENOMIC DNA]</scope>
    <source>
        <strain evidence="14 15">CT2</strain>
    </source>
</reference>
<dbReference type="InterPro" id="IPR026610">
    <property type="entry name" value="Hen1"/>
</dbReference>
<proteinExistence type="inferred from homology"/>
<dbReference type="GO" id="GO:0001510">
    <property type="term" value="P:RNA methylation"/>
    <property type="evidence" value="ECO:0007669"/>
    <property type="project" value="InterPro"/>
</dbReference>
<evidence type="ECO:0000313" key="14">
    <source>
        <dbReference type="EMBL" id="KAB5593968.1"/>
    </source>
</evidence>
<evidence type="ECO:0000256" key="3">
    <source>
        <dbReference type="ARBA" id="ARBA00021330"/>
    </source>
</evidence>
<dbReference type="GO" id="GO:0090486">
    <property type="term" value="F:small RNA 2'-O-methyltransferase activity"/>
    <property type="evidence" value="ECO:0007669"/>
    <property type="project" value="UniProtKB-EC"/>
</dbReference>
<evidence type="ECO:0000256" key="10">
    <source>
        <dbReference type="ARBA" id="ARBA00023158"/>
    </source>
</evidence>
<dbReference type="PANTHER" id="PTHR21404">
    <property type="entry name" value="HEN1"/>
    <property type="match status" value="1"/>
</dbReference>
<protein>
    <recommendedName>
        <fullName evidence="3">Small RNA 2'-O-methyltransferase</fullName>
        <ecNumber evidence="11">2.1.1.386</ecNumber>
    </recommendedName>
</protein>
<name>A0A5N5QQS3_9AGAM</name>
<dbReference type="Proteomes" id="UP000383932">
    <property type="component" value="Unassembled WGS sequence"/>
</dbReference>
<evidence type="ECO:0000256" key="13">
    <source>
        <dbReference type="SAM" id="MobiDB-lite"/>
    </source>
</evidence>